<feature type="transmembrane region" description="Helical" evidence="2">
    <location>
        <begin position="336"/>
        <end position="354"/>
    </location>
</feature>
<dbReference type="RefSeq" id="WP_203378892.1">
    <property type="nucleotide sequence ID" value="NZ_JAENHP010000008.1"/>
</dbReference>
<feature type="compositionally biased region" description="Pro residues" evidence="1">
    <location>
        <begin position="72"/>
        <end position="84"/>
    </location>
</feature>
<reference evidence="3 4" key="1">
    <citation type="submission" date="2021-01" db="EMBL/GenBank/DDBJ databases">
        <title>Actinoplanes sp. nov. LDG1-06 isolated from lichen.</title>
        <authorList>
            <person name="Saeng-In P."/>
            <person name="Phongsopitanun W."/>
            <person name="Kanchanasin P."/>
            <person name="Yuki M."/>
            <person name="Kudo T."/>
            <person name="Ohkuma M."/>
            <person name="Tanasupawat S."/>
        </authorList>
    </citation>
    <scope>NUCLEOTIDE SEQUENCE [LARGE SCALE GENOMIC DNA]</scope>
    <source>
        <strain evidence="3 4">LDG1-06</strain>
    </source>
</reference>
<feature type="transmembrane region" description="Helical" evidence="2">
    <location>
        <begin position="263"/>
        <end position="289"/>
    </location>
</feature>
<feature type="transmembrane region" description="Helical" evidence="2">
    <location>
        <begin position="225"/>
        <end position="243"/>
    </location>
</feature>
<evidence type="ECO:0000256" key="1">
    <source>
        <dbReference type="SAM" id="MobiDB-lite"/>
    </source>
</evidence>
<gene>
    <name evidence="3" type="ORF">JIG36_25335</name>
</gene>
<protein>
    <recommendedName>
        <fullName evidence="5">Glycerophosphoryl diester phosphodiesterase membrane domain-containing protein</fullName>
    </recommendedName>
</protein>
<feature type="transmembrane region" description="Helical" evidence="2">
    <location>
        <begin position="310"/>
        <end position="330"/>
    </location>
</feature>
<organism evidence="3 4">
    <name type="scientific">Paractinoplanes ovalisporus</name>
    <dbReference type="NCBI Taxonomy" id="2810368"/>
    <lineage>
        <taxon>Bacteria</taxon>
        <taxon>Bacillati</taxon>
        <taxon>Actinomycetota</taxon>
        <taxon>Actinomycetes</taxon>
        <taxon>Micromonosporales</taxon>
        <taxon>Micromonosporaceae</taxon>
        <taxon>Paractinoplanes</taxon>
    </lineage>
</organism>
<sequence length="455" mass="47078">MSDNASGTPDEKRPDSSGNPPPSDPTASPYQPPSDPFAQPPSDPYGQPPVSGSPQQPPSDPYGHPPVSGSPQQPPSPYAPPPGQDPWREHSDPHQAAGDPGSGFGQPTPPPPGYGTPTPPPPGYGTQTPPPGYGAPGQPPPPGYGVPGQTPPGYGYPGQAPPPGYGNPGYGIPGQPPPGYGGYSLPSGYYAGPEDPLVSADFGGWWRRGFTLLGAVWQPMTMVQLAWAVPLLAVGIVAAVVAPDSSVVLESDTPTFEDFLGPFLVIMAFALATFVLSLIAQLATLDILVQRATGQPVSVSQALRSGLSRFFPLLGWQILAGVVVLVGLVFCFLPGIYAALVFMILPPIILLERGQGISRAFQLFHADFGAALGRVATVLGLYIAFAVVEGIFSTALDPTGTAGTGVSLFLALVSTAFSIASGVVVSPLILTAYADMRARHEPFSTAYLAPQPYGK</sequence>
<dbReference type="EMBL" id="JAENHP010000008">
    <property type="protein sequence ID" value="MBM2618887.1"/>
    <property type="molecule type" value="Genomic_DNA"/>
</dbReference>
<keyword evidence="2" id="KW-1133">Transmembrane helix</keyword>
<feature type="region of interest" description="Disordered" evidence="1">
    <location>
        <begin position="1"/>
        <end position="173"/>
    </location>
</feature>
<keyword evidence="4" id="KW-1185">Reference proteome</keyword>
<proteinExistence type="predicted"/>
<name>A0ABS2AGD2_9ACTN</name>
<keyword evidence="2" id="KW-0812">Transmembrane</keyword>
<feature type="compositionally biased region" description="Pro residues" evidence="1">
    <location>
        <begin position="55"/>
        <end position="64"/>
    </location>
</feature>
<evidence type="ECO:0000256" key="2">
    <source>
        <dbReference type="SAM" id="Phobius"/>
    </source>
</evidence>
<dbReference type="Proteomes" id="UP000632138">
    <property type="component" value="Unassembled WGS sequence"/>
</dbReference>
<evidence type="ECO:0000313" key="3">
    <source>
        <dbReference type="EMBL" id="MBM2618887.1"/>
    </source>
</evidence>
<evidence type="ECO:0000313" key="4">
    <source>
        <dbReference type="Proteomes" id="UP000632138"/>
    </source>
</evidence>
<evidence type="ECO:0008006" key="5">
    <source>
        <dbReference type="Google" id="ProtNLM"/>
    </source>
</evidence>
<comment type="caution">
    <text evidence="3">The sequence shown here is derived from an EMBL/GenBank/DDBJ whole genome shotgun (WGS) entry which is preliminary data.</text>
</comment>
<keyword evidence="2" id="KW-0472">Membrane</keyword>
<feature type="compositionally biased region" description="Pro residues" evidence="1">
    <location>
        <begin position="19"/>
        <end position="47"/>
    </location>
</feature>
<feature type="transmembrane region" description="Helical" evidence="2">
    <location>
        <begin position="408"/>
        <end position="430"/>
    </location>
</feature>
<accession>A0ABS2AGD2</accession>
<feature type="compositionally biased region" description="Pro residues" evidence="1">
    <location>
        <begin position="107"/>
        <end position="144"/>
    </location>
</feature>
<feature type="transmembrane region" description="Helical" evidence="2">
    <location>
        <begin position="375"/>
        <end position="396"/>
    </location>
</feature>